<reference evidence="1 2" key="1">
    <citation type="submission" date="2020-07" db="EMBL/GenBank/DDBJ databases">
        <title>Genomic Encyclopedia of Type Strains, Phase IV (KMG-V): Genome sequencing to study the core and pangenomes of soil and plant-associated prokaryotes.</title>
        <authorList>
            <person name="Whitman W."/>
        </authorList>
    </citation>
    <scope>NUCLEOTIDE SEQUENCE [LARGE SCALE GENOMIC DNA]</scope>
    <source>
        <strain evidence="1 2">A1</strain>
    </source>
</reference>
<dbReference type="AlphaFoldDB" id="A0A7J9NVS3"/>
<sequence>MVDKDIFSEAAREATIAVLSKRSVFYENTYKLPTINTLSYNHQIVLPKGAKTRMTDALSAGTAQTRAPKAAAINVDFHIQTFENGFKENKFQIKNLKLEDYLAQQVRVTNESHILDVDAYVLDKMKTAATAQAEENPWMAAGVIYPERIKAGLVKALESMTETIFFCEEKEDNENTVLYVPYSIKIGMKDYDSEFRSEKVLDMVKSYVKEVVFTKRLSTEAILAFKQDNYGTLSVEYDESPIIDYDDSSKTRIYYTSIIMMDCQVVPEDEAGKTKRIINLTSIL</sequence>
<dbReference type="RefSeq" id="WP_181501600.1">
    <property type="nucleotide sequence ID" value="NZ_JACDUH010000003.1"/>
</dbReference>
<accession>A0A7J9NVS3</accession>
<organism evidence="1 2">
    <name type="scientific">Methanococcus maripaludis</name>
    <name type="common">Methanococcus deltae</name>
    <dbReference type="NCBI Taxonomy" id="39152"/>
    <lineage>
        <taxon>Archaea</taxon>
        <taxon>Methanobacteriati</taxon>
        <taxon>Methanobacteriota</taxon>
        <taxon>Methanomada group</taxon>
        <taxon>Methanococci</taxon>
        <taxon>Methanococcales</taxon>
        <taxon>Methanococcaceae</taxon>
        <taxon>Methanococcus</taxon>
    </lineage>
</organism>
<gene>
    <name evidence="1" type="ORF">HNP86_001939</name>
</gene>
<dbReference type="Proteomes" id="UP000564425">
    <property type="component" value="Unassembled WGS sequence"/>
</dbReference>
<evidence type="ECO:0000313" key="1">
    <source>
        <dbReference type="EMBL" id="MBA2851780.1"/>
    </source>
</evidence>
<proteinExistence type="predicted"/>
<name>A0A7J9NVS3_METMI</name>
<protein>
    <submittedName>
        <fullName evidence="1">Uncharacterized protein</fullName>
    </submittedName>
</protein>
<dbReference type="EMBL" id="JACDUH010000003">
    <property type="protein sequence ID" value="MBA2851780.1"/>
    <property type="molecule type" value="Genomic_DNA"/>
</dbReference>
<evidence type="ECO:0000313" key="2">
    <source>
        <dbReference type="Proteomes" id="UP000564425"/>
    </source>
</evidence>
<comment type="caution">
    <text evidence="1">The sequence shown here is derived from an EMBL/GenBank/DDBJ whole genome shotgun (WGS) entry which is preliminary data.</text>
</comment>